<accession>A0A4U8UZS2</accession>
<organism evidence="2 3">
    <name type="scientific">Steinernema carpocapsae</name>
    <name type="common">Entomopathogenic nematode</name>
    <dbReference type="NCBI Taxonomy" id="34508"/>
    <lineage>
        <taxon>Eukaryota</taxon>
        <taxon>Metazoa</taxon>
        <taxon>Ecdysozoa</taxon>
        <taxon>Nematoda</taxon>
        <taxon>Chromadorea</taxon>
        <taxon>Rhabditida</taxon>
        <taxon>Tylenchina</taxon>
        <taxon>Panagrolaimomorpha</taxon>
        <taxon>Strongyloidoidea</taxon>
        <taxon>Steinernematidae</taxon>
        <taxon>Steinernema</taxon>
    </lineage>
</organism>
<keyword evidence="1" id="KW-0472">Membrane</keyword>
<dbReference type="STRING" id="34508.A0A4U8UZS2"/>
<dbReference type="AlphaFoldDB" id="A0A4U8UZS2"/>
<protein>
    <submittedName>
        <fullName evidence="2">Uncharacterized protein</fullName>
    </submittedName>
</protein>
<feature type="transmembrane region" description="Helical" evidence="1">
    <location>
        <begin position="64"/>
        <end position="84"/>
    </location>
</feature>
<keyword evidence="3" id="KW-1185">Reference proteome</keyword>
<gene>
    <name evidence="2" type="ORF">L596_005600</name>
</gene>
<feature type="transmembrane region" description="Helical" evidence="1">
    <location>
        <begin position="35"/>
        <end position="58"/>
    </location>
</feature>
<evidence type="ECO:0000313" key="2">
    <source>
        <dbReference type="EMBL" id="TMS38992.1"/>
    </source>
</evidence>
<dbReference type="OrthoDB" id="10419769at2759"/>
<name>A0A4U8UZS2_STECR</name>
<feature type="transmembrane region" description="Helical" evidence="1">
    <location>
        <begin position="139"/>
        <end position="165"/>
    </location>
</feature>
<evidence type="ECO:0000256" key="1">
    <source>
        <dbReference type="SAM" id="Phobius"/>
    </source>
</evidence>
<feature type="transmembrane region" description="Helical" evidence="1">
    <location>
        <begin position="96"/>
        <end position="119"/>
    </location>
</feature>
<dbReference type="EMBL" id="AZBU02000001">
    <property type="protein sequence ID" value="TMS38992.1"/>
    <property type="molecule type" value="Genomic_DNA"/>
</dbReference>
<reference evidence="2 3" key="2">
    <citation type="journal article" date="2019" name="G3 (Bethesda)">
        <title>Hybrid Assembly of the Genome of the Entomopathogenic Nematode Steinernema carpocapsae Identifies the X-Chromosome.</title>
        <authorList>
            <person name="Serra L."/>
            <person name="Macchietto M."/>
            <person name="Macias-Munoz A."/>
            <person name="McGill C.J."/>
            <person name="Rodriguez I.M."/>
            <person name="Rodriguez B."/>
            <person name="Murad R."/>
            <person name="Mortazavi A."/>
        </authorList>
    </citation>
    <scope>NUCLEOTIDE SEQUENCE [LARGE SCALE GENOMIC DNA]</scope>
    <source>
        <strain evidence="2 3">ALL</strain>
    </source>
</reference>
<evidence type="ECO:0000313" key="3">
    <source>
        <dbReference type="Proteomes" id="UP000298663"/>
    </source>
</evidence>
<dbReference type="Proteomes" id="UP000298663">
    <property type="component" value="Unassembled WGS sequence"/>
</dbReference>
<keyword evidence="1" id="KW-1133">Transmembrane helix</keyword>
<reference evidence="2 3" key="1">
    <citation type="journal article" date="2015" name="Genome Biol.">
        <title>Comparative genomics of Steinernema reveals deeply conserved gene regulatory networks.</title>
        <authorList>
            <person name="Dillman A.R."/>
            <person name="Macchietto M."/>
            <person name="Porter C.F."/>
            <person name="Rogers A."/>
            <person name="Williams B."/>
            <person name="Antoshechkin I."/>
            <person name="Lee M.M."/>
            <person name="Goodwin Z."/>
            <person name="Lu X."/>
            <person name="Lewis E.E."/>
            <person name="Goodrich-Blair H."/>
            <person name="Stock S.P."/>
            <person name="Adams B.J."/>
            <person name="Sternberg P.W."/>
            <person name="Mortazavi A."/>
        </authorList>
    </citation>
    <scope>NUCLEOTIDE SEQUENCE [LARGE SCALE GENOMIC DNA]</scope>
    <source>
        <strain evidence="2 3">ALL</strain>
    </source>
</reference>
<keyword evidence="1" id="KW-0812">Transmembrane</keyword>
<comment type="caution">
    <text evidence="2">The sequence shown here is derived from an EMBL/GenBank/DDBJ whole genome shotgun (WGS) entry which is preliminary data.</text>
</comment>
<sequence length="226" mass="26084">MLIEEIILGTMPVPRDARIHPQYYVIFGRMHAENAVFLILVLKIVYSVIEFLLGIAYADSLGTIVEVMFEGLGIFEIVAMFFAYKHKNHQMLILPILVQMFLSTVMFMSLTLTICIFIYPTTAAQEVFGHHDNRTEEVIVSVIFFLITMWYVFCTRSLFACYKYYEDKHTLKPRNNNDLNERMTFTDPVMNEPSSSGVTISFENPNYETQAEGEPFSDNHGNRSMV</sequence>
<proteinExistence type="predicted"/>